<dbReference type="RefSeq" id="XP_008610687.1">
    <property type="nucleotide sequence ID" value="XM_008612465.1"/>
</dbReference>
<keyword evidence="1" id="KW-1133">Transmembrane helix</keyword>
<dbReference type="Pfam" id="PF22669">
    <property type="entry name" value="Exo_endo_phos2"/>
    <property type="match status" value="2"/>
</dbReference>
<proteinExistence type="predicted"/>
<dbReference type="InParanoid" id="T0QQ11"/>
<feature type="transmembrane region" description="Helical" evidence="1">
    <location>
        <begin position="121"/>
        <end position="146"/>
    </location>
</feature>
<dbReference type="Gene3D" id="1.20.1070.10">
    <property type="entry name" value="Rhodopsin 7-helix transmembrane proteins"/>
    <property type="match status" value="1"/>
</dbReference>
<feature type="transmembrane region" description="Helical" evidence="1">
    <location>
        <begin position="167"/>
        <end position="186"/>
    </location>
</feature>
<dbReference type="EMBL" id="JH767149">
    <property type="protein sequence ID" value="EQC35925.1"/>
    <property type="molecule type" value="Genomic_DNA"/>
</dbReference>
<dbReference type="STRING" id="1156394.T0QQ11"/>
<dbReference type="GO" id="GO:0046856">
    <property type="term" value="P:phosphatidylinositol dephosphorylation"/>
    <property type="evidence" value="ECO:0007669"/>
    <property type="project" value="InterPro"/>
</dbReference>
<dbReference type="SUPFAM" id="SSF56219">
    <property type="entry name" value="DNase I-like"/>
    <property type="match status" value="1"/>
</dbReference>
<evidence type="ECO:0000313" key="3">
    <source>
        <dbReference type="EMBL" id="EQC35925.1"/>
    </source>
</evidence>
<dbReference type="OMA" id="LMTNKYG"/>
<dbReference type="VEuPathDB" id="FungiDB:SDRG_06671"/>
<organism evidence="3 4">
    <name type="scientific">Saprolegnia diclina (strain VS20)</name>
    <dbReference type="NCBI Taxonomy" id="1156394"/>
    <lineage>
        <taxon>Eukaryota</taxon>
        <taxon>Sar</taxon>
        <taxon>Stramenopiles</taxon>
        <taxon>Oomycota</taxon>
        <taxon>Saprolegniomycetes</taxon>
        <taxon>Saprolegniales</taxon>
        <taxon>Saprolegniaceae</taxon>
        <taxon>Saprolegnia</taxon>
    </lineage>
</organism>
<dbReference type="PANTHER" id="PTHR11200:SF275">
    <property type="entry name" value="LD06095P"/>
    <property type="match status" value="1"/>
</dbReference>
<feature type="domain" description="Inositol polyphosphate-related phosphatase" evidence="2">
    <location>
        <begin position="306"/>
        <end position="698"/>
    </location>
</feature>
<reference evidence="3 4" key="1">
    <citation type="submission" date="2012-04" db="EMBL/GenBank/DDBJ databases">
        <title>The Genome Sequence of Saprolegnia declina VS20.</title>
        <authorList>
            <consortium name="The Broad Institute Genome Sequencing Platform"/>
            <person name="Russ C."/>
            <person name="Nusbaum C."/>
            <person name="Tyler B."/>
            <person name="van West P."/>
            <person name="Dieguez-Uribeondo J."/>
            <person name="de Bruijn I."/>
            <person name="Tripathy S."/>
            <person name="Jiang R."/>
            <person name="Young S.K."/>
            <person name="Zeng Q."/>
            <person name="Gargeya S."/>
            <person name="Fitzgerald M."/>
            <person name="Haas B."/>
            <person name="Abouelleil A."/>
            <person name="Alvarado L."/>
            <person name="Arachchi H.M."/>
            <person name="Berlin A."/>
            <person name="Chapman S.B."/>
            <person name="Goldberg J."/>
            <person name="Griggs A."/>
            <person name="Gujja S."/>
            <person name="Hansen M."/>
            <person name="Howarth C."/>
            <person name="Imamovic A."/>
            <person name="Larimer J."/>
            <person name="McCowen C."/>
            <person name="Montmayeur A."/>
            <person name="Murphy C."/>
            <person name="Neiman D."/>
            <person name="Pearson M."/>
            <person name="Priest M."/>
            <person name="Roberts A."/>
            <person name="Saif S."/>
            <person name="Shea T."/>
            <person name="Sisk P."/>
            <person name="Sykes S."/>
            <person name="Wortman J."/>
            <person name="Nusbaum C."/>
            <person name="Birren B."/>
        </authorList>
    </citation>
    <scope>NUCLEOTIDE SEQUENCE [LARGE SCALE GENOMIC DNA]</scope>
    <source>
        <strain evidence="3 4">VS20</strain>
    </source>
</reference>
<keyword evidence="1" id="KW-0472">Membrane</keyword>
<dbReference type="eggNOG" id="KOG0565">
    <property type="taxonomic scope" value="Eukaryota"/>
</dbReference>
<dbReference type="Gene3D" id="3.60.10.10">
    <property type="entry name" value="Endonuclease/exonuclease/phosphatase"/>
    <property type="match status" value="1"/>
</dbReference>
<dbReference type="Proteomes" id="UP000030762">
    <property type="component" value="Unassembled WGS sequence"/>
</dbReference>
<evidence type="ECO:0000256" key="1">
    <source>
        <dbReference type="SAM" id="Phobius"/>
    </source>
</evidence>
<dbReference type="PANTHER" id="PTHR11200">
    <property type="entry name" value="INOSITOL 5-PHOSPHATASE"/>
    <property type="match status" value="1"/>
</dbReference>
<dbReference type="GO" id="GO:0004439">
    <property type="term" value="F:phosphatidylinositol-4,5-bisphosphate 5-phosphatase activity"/>
    <property type="evidence" value="ECO:0007669"/>
    <property type="project" value="TreeGrafter"/>
</dbReference>
<dbReference type="GeneID" id="19947398"/>
<keyword evidence="1" id="KW-0812">Transmembrane</keyword>
<feature type="transmembrane region" description="Helical" evidence="1">
    <location>
        <begin position="13"/>
        <end position="31"/>
    </location>
</feature>
<sequence length="883" mass="98294">MLLDADQRSAMDWTVGVTASISVLGCVFVLVRHYGRVVAREKMDYSTTLVVAMSAMDLAVAVAKLPEMTLVPNKVACDIQAFLIDCGNMQAWVCSSCMAFNLYRWCVKRDSDEKLRSRHKWYLAISIVPATAMSVWHWCSGAYGGADFYCWLSSETKQGRLAKMEHFFPLLLVCAVFNALVIGIVWHNTWKWAQKETSDVASTSYSILQKQFLLYLVCSVVLLLPSLVFRGIQAHDDSRIHFPLVLLAQLTINLQGFINAVLYGGIFHDCPIAVIALACCGVKLGCDKKDAPSEANELSLSQYELQRAMIFATTFNCGEAGVPKNLDDWIPLGHDIYVIGLQECLYLDDYRAAIHAHLEHQGFPRKQRSFTAYSREIGSRNTALGFHGFIAITVFVATDDVSSRVFEMHLDASAKVNCGKSLLVGRASNKGAVGFMFRYYNSTFAVINCHLASDSKTSKLEKRNIDTSHVLNNMVLSATHSGFDVPIMAHHTIVMGDLNYRLTYQKASARHVLDLLASVLLHVKNAALSFSVQSQIERFHSMSSSAYSLVTSPTPQPPLLLQDDEHSSVATLDSSITRENAWMALLPHDELRLCMQQSKIFHDFEEAPIAFAPTYRRQRGTRIDLELDTTSSQLETVFSLHAGAAERVPSYTDRVLFHSLPDLRERLTPVAYNSCEHITVSDHKPVSCLFEAYVEQGSRCLDTNLKAQKRCTVTLSHIEITWSGQNDTDVERDTFKEDTAPKTDQSSARSGTTDSAIVIDDAVEARVLFPLPCEDDYLHQRLLEEMAGRLQTRRDMSLYSNTKTVSLHRLQLKGIAQTTNTHPRPHMHVALHIGKPDKAIGQCVISLSQAYAHHGSSVPFGATLAVGGRRTGDITGLVTLRIR</sequence>
<feature type="transmembrane region" description="Helical" evidence="1">
    <location>
        <begin position="212"/>
        <end position="232"/>
    </location>
</feature>
<dbReference type="OrthoDB" id="62798at2759"/>
<protein>
    <recommendedName>
        <fullName evidence="2">Inositol polyphosphate-related phosphatase domain-containing protein</fullName>
    </recommendedName>
</protein>
<accession>T0QQ11</accession>
<name>T0QQ11_SAPDV</name>
<dbReference type="SMART" id="SM00128">
    <property type="entry name" value="IPPc"/>
    <property type="match status" value="1"/>
</dbReference>
<gene>
    <name evidence="3" type="ORF">SDRG_06671</name>
</gene>
<evidence type="ECO:0000313" key="4">
    <source>
        <dbReference type="Proteomes" id="UP000030762"/>
    </source>
</evidence>
<keyword evidence="4" id="KW-1185">Reference proteome</keyword>
<dbReference type="InterPro" id="IPR036691">
    <property type="entry name" value="Endo/exonu/phosph_ase_sf"/>
</dbReference>
<dbReference type="InterPro" id="IPR046985">
    <property type="entry name" value="IP5"/>
</dbReference>
<dbReference type="Pfam" id="PF05462">
    <property type="entry name" value="Dicty_CAR"/>
    <property type="match status" value="1"/>
</dbReference>
<dbReference type="InterPro" id="IPR000300">
    <property type="entry name" value="IPPc"/>
</dbReference>
<evidence type="ECO:0000259" key="2">
    <source>
        <dbReference type="SMART" id="SM00128"/>
    </source>
</evidence>
<dbReference type="AlphaFoldDB" id="T0QQ11"/>